<dbReference type="GO" id="GO:0006450">
    <property type="term" value="P:regulation of translational fidelity"/>
    <property type="evidence" value="ECO:0007669"/>
    <property type="project" value="TreeGrafter"/>
</dbReference>
<dbReference type="InterPro" id="IPR050156">
    <property type="entry name" value="TC-AMP_synthase_SUA5"/>
</dbReference>
<evidence type="ECO:0000256" key="8">
    <source>
        <dbReference type="ARBA" id="ARBA00022695"/>
    </source>
</evidence>
<gene>
    <name evidence="16" type="ORF">HMPREF9473_04730</name>
</gene>
<dbReference type="PIRSF" id="PIRSF004930">
    <property type="entry name" value="Tln_factor_SUA5"/>
    <property type="match status" value="1"/>
</dbReference>
<feature type="binding site" evidence="14">
    <location>
        <position position="240"/>
    </location>
    <ligand>
        <name>ATP</name>
        <dbReference type="ChEBI" id="CHEBI:30616"/>
    </ligand>
</feature>
<dbReference type="Pfam" id="PF03481">
    <property type="entry name" value="Sua5_C"/>
    <property type="match status" value="1"/>
</dbReference>
<reference evidence="16 17" key="1">
    <citation type="submission" date="2011-08" db="EMBL/GenBank/DDBJ databases">
        <title>The Genome Sequence of Clostridium hathewayi WAL-18680.</title>
        <authorList>
            <consortium name="The Broad Institute Genome Sequencing Platform"/>
            <person name="Earl A."/>
            <person name="Ward D."/>
            <person name="Feldgarden M."/>
            <person name="Gevers D."/>
            <person name="Finegold S.M."/>
            <person name="Summanen P.H."/>
            <person name="Molitoris D.R."/>
            <person name="Song M."/>
            <person name="Daigneault M."/>
            <person name="Allen-Vercoe E."/>
            <person name="Young S.K."/>
            <person name="Zeng Q."/>
            <person name="Gargeya S."/>
            <person name="Fitzgerald M."/>
            <person name="Haas B."/>
            <person name="Abouelleil A."/>
            <person name="Alvarado L."/>
            <person name="Arachchi H.M."/>
            <person name="Berlin A."/>
            <person name="Brown A."/>
            <person name="Chapman S.B."/>
            <person name="Chen Z."/>
            <person name="Dunbar C."/>
            <person name="Freedman E."/>
            <person name="Gearin G."/>
            <person name="Gellesch M."/>
            <person name="Goldberg J."/>
            <person name="Griggs A."/>
            <person name="Gujja S."/>
            <person name="Heiman D."/>
            <person name="Howarth C."/>
            <person name="Larson L."/>
            <person name="Lui A."/>
            <person name="MacDonald P.J.P."/>
            <person name="Montmayeur A."/>
            <person name="Murphy C."/>
            <person name="Neiman D."/>
            <person name="Pearson M."/>
            <person name="Priest M."/>
            <person name="Roberts A."/>
            <person name="Saif S."/>
            <person name="Shea T."/>
            <person name="Shenoy N."/>
            <person name="Sisk P."/>
            <person name="Stolte C."/>
            <person name="Sykes S."/>
            <person name="Wortman J."/>
            <person name="Nusbaum C."/>
            <person name="Birren B."/>
        </authorList>
    </citation>
    <scope>NUCLEOTIDE SEQUENCE [LARGE SCALE GENOMIC DNA]</scope>
    <source>
        <strain evidence="16 17">WAL-18680</strain>
    </source>
</reference>
<dbReference type="RefSeq" id="WP_006782718.1">
    <property type="nucleotide sequence ID" value="NZ_CP040506.1"/>
</dbReference>
<dbReference type="SUPFAM" id="SSF55821">
    <property type="entry name" value="YrdC/RibB"/>
    <property type="match status" value="1"/>
</dbReference>
<keyword evidence="8 13" id="KW-0548">Nucleotidyltransferase</keyword>
<feature type="binding site" evidence="14">
    <location>
        <position position="65"/>
    </location>
    <ligand>
        <name>ATP</name>
        <dbReference type="ChEBI" id="CHEBI:30616"/>
    </ligand>
</feature>
<evidence type="ECO:0000256" key="11">
    <source>
        <dbReference type="ARBA" id="ARBA00029774"/>
    </source>
</evidence>
<feature type="binding site" evidence="14">
    <location>
        <position position="144"/>
    </location>
    <ligand>
        <name>ATP</name>
        <dbReference type="ChEBI" id="CHEBI:30616"/>
    </ligand>
</feature>
<evidence type="ECO:0000313" key="17">
    <source>
        <dbReference type="Proteomes" id="UP000005384"/>
    </source>
</evidence>
<dbReference type="InterPro" id="IPR006070">
    <property type="entry name" value="Sua5-like_dom"/>
</dbReference>
<evidence type="ECO:0000256" key="6">
    <source>
        <dbReference type="ARBA" id="ARBA00022679"/>
    </source>
</evidence>
<dbReference type="InterPro" id="IPR038385">
    <property type="entry name" value="Sua5/YwlC_C"/>
</dbReference>
<dbReference type="InterPro" id="IPR005145">
    <property type="entry name" value="Sua5_C"/>
</dbReference>
<evidence type="ECO:0000256" key="12">
    <source>
        <dbReference type="ARBA" id="ARBA00048366"/>
    </source>
</evidence>
<evidence type="ECO:0000256" key="1">
    <source>
        <dbReference type="ARBA" id="ARBA00004496"/>
    </source>
</evidence>
<feature type="domain" description="YrdC-like" evidence="15">
    <location>
        <begin position="16"/>
        <end position="202"/>
    </location>
</feature>
<dbReference type="Gene3D" id="3.90.870.10">
    <property type="entry name" value="DHBP synthase"/>
    <property type="match status" value="1"/>
</dbReference>
<dbReference type="NCBIfam" id="TIGR00057">
    <property type="entry name" value="L-threonylcarbamoyladenylate synthase"/>
    <property type="match status" value="1"/>
</dbReference>
<sequence length="356" mass="38673">MKTKVITINDREQIEDSQLEEAARILRNGGLVAFPTETVYGLGANALDEEAARKIYEAKGRPSDNPLIAHVARKEDVEQLVSHIPEAGQKLMDAYWPGPLTLVFPKSGIVPYGTTGGLETVAIRMPSDTIANRLIALAGVPIAAPSANTSGRPSPTTAEHVYQDMNGKIEMIVDGGPVGIGLESTIVDVSGDVPSMLRPGAVTIEMLRETLGTVEIDPAITGPLKADVKPKAPGMKYRHYAPKAELMLVESSEEVDGQKRVAEKIMELAKEKLEAGYRVGIICTDESREYYTEGIVRSLGLRAKEETIAHNLFAVLREYDDLAVDYIFSESFSKEALGQAIMNRLTKAAGYHVLKL</sequence>
<feature type="binding site" evidence="14">
    <location>
        <position position="146"/>
    </location>
    <ligand>
        <name>ATP</name>
        <dbReference type="ChEBI" id="CHEBI:30616"/>
    </ligand>
</feature>
<keyword evidence="10 13" id="KW-0067">ATP-binding</keyword>
<dbReference type="Pfam" id="PF01300">
    <property type="entry name" value="Sua5_yciO_yrdC"/>
    <property type="match status" value="1"/>
</dbReference>
<evidence type="ECO:0000256" key="2">
    <source>
        <dbReference type="ARBA" id="ARBA00007663"/>
    </source>
</evidence>
<dbReference type="AlphaFoldDB" id="G5IMK2"/>
<feature type="binding site" evidence="14">
    <location>
        <position position="124"/>
    </location>
    <ligand>
        <name>L-threonine</name>
        <dbReference type="ChEBI" id="CHEBI:57926"/>
    </ligand>
</feature>
<feature type="binding site" evidence="14">
    <location>
        <position position="61"/>
    </location>
    <ligand>
        <name>ATP</name>
        <dbReference type="ChEBI" id="CHEBI:30616"/>
    </ligand>
</feature>
<evidence type="ECO:0000256" key="9">
    <source>
        <dbReference type="ARBA" id="ARBA00022741"/>
    </source>
</evidence>
<dbReference type="PATRIC" id="fig|742737.3.peg.4718"/>
<dbReference type="GO" id="GO:0005737">
    <property type="term" value="C:cytoplasm"/>
    <property type="evidence" value="ECO:0007669"/>
    <property type="project" value="UniProtKB-SubCell"/>
</dbReference>
<dbReference type="GO" id="GO:0008033">
    <property type="term" value="P:tRNA processing"/>
    <property type="evidence" value="ECO:0007669"/>
    <property type="project" value="UniProtKB-KW"/>
</dbReference>
<evidence type="ECO:0000259" key="15">
    <source>
        <dbReference type="PROSITE" id="PS51163"/>
    </source>
</evidence>
<dbReference type="FunFam" id="3.90.870.10:FF:000008">
    <property type="entry name" value="Threonylcarbamoyl-AMP synthase"/>
    <property type="match status" value="1"/>
</dbReference>
<keyword evidence="9 13" id="KW-0547">Nucleotide-binding</keyword>
<dbReference type="Proteomes" id="UP000005384">
    <property type="component" value="Unassembled WGS sequence"/>
</dbReference>
<dbReference type="FunFam" id="3.40.50.11030:FF:000001">
    <property type="entry name" value="Threonylcarbamoyl-AMP synthase"/>
    <property type="match status" value="1"/>
</dbReference>
<feature type="binding site" evidence="14">
    <location>
        <position position="198"/>
    </location>
    <ligand>
        <name>ATP</name>
        <dbReference type="ChEBI" id="CHEBI:30616"/>
    </ligand>
</feature>
<dbReference type="OrthoDB" id="9814580at2"/>
<evidence type="ECO:0000256" key="14">
    <source>
        <dbReference type="PIRSR" id="PIRSR004930-1"/>
    </source>
</evidence>
<dbReference type="EMBL" id="ADLN01000120">
    <property type="protein sequence ID" value="EHI57621.1"/>
    <property type="molecule type" value="Genomic_DNA"/>
</dbReference>
<dbReference type="PROSITE" id="PS51163">
    <property type="entry name" value="YRDC"/>
    <property type="match status" value="1"/>
</dbReference>
<proteinExistence type="inferred from homology"/>
<accession>G5IMK2</accession>
<feature type="binding site" evidence="14">
    <location>
        <position position="120"/>
    </location>
    <ligand>
        <name>ATP</name>
        <dbReference type="ChEBI" id="CHEBI:30616"/>
    </ligand>
</feature>
<evidence type="ECO:0000256" key="3">
    <source>
        <dbReference type="ARBA" id="ARBA00012584"/>
    </source>
</evidence>
<dbReference type="PANTHER" id="PTHR17490">
    <property type="entry name" value="SUA5"/>
    <property type="match status" value="1"/>
</dbReference>
<dbReference type="GO" id="GO:0061710">
    <property type="term" value="F:L-threonylcarbamoyladenylate synthase"/>
    <property type="evidence" value="ECO:0007669"/>
    <property type="project" value="UniProtKB-EC"/>
</dbReference>
<comment type="similarity">
    <text evidence="2 13">Belongs to the SUA5 family.</text>
</comment>
<comment type="caution">
    <text evidence="16">The sequence shown here is derived from an EMBL/GenBank/DDBJ whole genome shotgun (WGS) entry which is preliminary data.</text>
</comment>
<dbReference type="GO" id="GO:0005524">
    <property type="term" value="F:ATP binding"/>
    <property type="evidence" value="ECO:0007669"/>
    <property type="project" value="UniProtKB-UniRule"/>
</dbReference>
<dbReference type="InterPro" id="IPR017945">
    <property type="entry name" value="DHBP_synth_RibB-like_a/b_dom"/>
</dbReference>
<evidence type="ECO:0000256" key="4">
    <source>
        <dbReference type="ARBA" id="ARBA00015492"/>
    </source>
</evidence>
<keyword evidence="7 13" id="KW-0819">tRNA processing</keyword>
<evidence type="ECO:0000256" key="13">
    <source>
        <dbReference type="PIRNR" id="PIRNR004930"/>
    </source>
</evidence>
<dbReference type="EC" id="2.7.7.87" evidence="3 13"/>
<feature type="binding site" evidence="14">
    <location>
        <position position="184"/>
    </location>
    <ligand>
        <name>L-threonine</name>
        <dbReference type="ChEBI" id="CHEBI:57926"/>
    </ligand>
</feature>
<feature type="binding site" evidence="14">
    <location>
        <position position="70"/>
    </location>
    <ligand>
        <name>L-threonine</name>
        <dbReference type="ChEBI" id="CHEBI:57926"/>
    </ligand>
</feature>
<comment type="catalytic activity">
    <reaction evidence="12 13">
        <text>L-threonine + hydrogencarbonate + ATP = L-threonylcarbamoyladenylate + diphosphate + H2O</text>
        <dbReference type="Rhea" id="RHEA:36407"/>
        <dbReference type="ChEBI" id="CHEBI:15377"/>
        <dbReference type="ChEBI" id="CHEBI:17544"/>
        <dbReference type="ChEBI" id="CHEBI:30616"/>
        <dbReference type="ChEBI" id="CHEBI:33019"/>
        <dbReference type="ChEBI" id="CHEBI:57926"/>
        <dbReference type="ChEBI" id="CHEBI:73682"/>
        <dbReference type="EC" id="2.7.7.87"/>
    </reaction>
</comment>
<dbReference type="GO" id="GO:0000049">
    <property type="term" value="F:tRNA binding"/>
    <property type="evidence" value="ECO:0007669"/>
    <property type="project" value="TreeGrafter"/>
</dbReference>
<dbReference type="PANTHER" id="PTHR17490:SF16">
    <property type="entry name" value="THREONYLCARBAMOYL-AMP SYNTHASE"/>
    <property type="match status" value="1"/>
</dbReference>
<feature type="binding site" evidence="14">
    <location>
        <position position="154"/>
    </location>
    <ligand>
        <name>ATP</name>
        <dbReference type="ChEBI" id="CHEBI:30616"/>
    </ligand>
</feature>
<keyword evidence="17" id="KW-1185">Reference proteome</keyword>
<name>G5IMK2_9FIRM</name>
<keyword evidence="5 13" id="KW-0963">Cytoplasm</keyword>
<comment type="subcellular location">
    <subcellularLocation>
        <location evidence="1 13">Cytoplasm</location>
    </subcellularLocation>
</comment>
<dbReference type="InterPro" id="IPR010923">
    <property type="entry name" value="T(6)A37_SUA5"/>
</dbReference>
<evidence type="ECO:0000256" key="7">
    <source>
        <dbReference type="ARBA" id="ARBA00022694"/>
    </source>
</evidence>
<keyword evidence="6 13" id="KW-0808">Transferase</keyword>
<feature type="binding site" evidence="14">
    <location>
        <position position="38"/>
    </location>
    <ligand>
        <name>L-threonine</name>
        <dbReference type="ChEBI" id="CHEBI:57926"/>
    </ligand>
</feature>
<comment type="function">
    <text evidence="13">Required for the formation of a threonylcarbamoyl group on adenosine at position 37 (t(6)A37) in tRNAs that read codons beginning with adenine.</text>
</comment>
<protein>
    <recommendedName>
        <fullName evidence="4 13">Threonylcarbamoyl-AMP synthase</fullName>
        <shortName evidence="13">TC-AMP synthase</shortName>
        <ecNumber evidence="3 13">2.7.7.87</ecNumber>
    </recommendedName>
    <alternativeName>
        <fullName evidence="11 13">L-threonylcarbamoyladenylate synthase</fullName>
    </alternativeName>
</protein>
<dbReference type="Gene3D" id="3.40.50.11030">
    <property type="entry name" value="Threonylcarbamoyl-AMP synthase, C-terminal domain"/>
    <property type="match status" value="1"/>
</dbReference>
<dbReference type="HOGENOM" id="CLU_031397_0_0_9"/>
<evidence type="ECO:0000313" key="16">
    <source>
        <dbReference type="EMBL" id="EHI57621.1"/>
    </source>
</evidence>
<evidence type="ECO:0000256" key="10">
    <source>
        <dbReference type="ARBA" id="ARBA00022840"/>
    </source>
</evidence>
<organism evidence="16 17">
    <name type="scientific">Hungatella hathewayi WAL-18680</name>
    <dbReference type="NCBI Taxonomy" id="742737"/>
    <lineage>
        <taxon>Bacteria</taxon>
        <taxon>Bacillati</taxon>
        <taxon>Bacillota</taxon>
        <taxon>Clostridia</taxon>
        <taxon>Lachnospirales</taxon>
        <taxon>Lachnospiraceae</taxon>
        <taxon>Hungatella</taxon>
    </lineage>
</organism>
<dbReference type="GO" id="GO:0003725">
    <property type="term" value="F:double-stranded RNA binding"/>
    <property type="evidence" value="ECO:0007669"/>
    <property type="project" value="UniProtKB-UniRule"/>
</dbReference>
<evidence type="ECO:0000256" key="5">
    <source>
        <dbReference type="ARBA" id="ARBA00022490"/>
    </source>
</evidence>